<dbReference type="AlphaFoldDB" id="A0A317EH47"/>
<dbReference type="RefSeq" id="WP_109904476.1">
    <property type="nucleotide sequence ID" value="NZ_QGLE01000003.1"/>
</dbReference>
<proteinExistence type="predicted"/>
<protein>
    <submittedName>
        <fullName evidence="1">Uncharacterized protein</fullName>
    </submittedName>
</protein>
<keyword evidence="2" id="KW-1185">Reference proteome</keyword>
<organism evidence="1 2">
    <name type="scientific">Zavarzinia aquatilis</name>
    <dbReference type="NCBI Taxonomy" id="2211142"/>
    <lineage>
        <taxon>Bacteria</taxon>
        <taxon>Pseudomonadati</taxon>
        <taxon>Pseudomonadota</taxon>
        <taxon>Alphaproteobacteria</taxon>
        <taxon>Rhodospirillales</taxon>
        <taxon>Zavarziniaceae</taxon>
        <taxon>Zavarzinia</taxon>
    </lineage>
</organism>
<dbReference type="OrthoDB" id="7360905at2"/>
<gene>
    <name evidence="1" type="ORF">DKG74_08070</name>
</gene>
<accession>A0A317EH47</accession>
<dbReference type="EMBL" id="QGLE01000003">
    <property type="protein sequence ID" value="PWR24743.1"/>
    <property type="molecule type" value="Genomic_DNA"/>
</dbReference>
<dbReference type="Proteomes" id="UP000245461">
    <property type="component" value="Unassembled WGS sequence"/>
</dbReference>
<name>A0A317EH47_9PROT</name>
<evidence type="ECO:0000313" key="2">
    <source>
        <dbReference type="Proteomes" id="UP000245461"/>
    </source>
</evidence>
<comment type="caution">
    <text evidence="1">The sequence shown here is derived from an EMBL/GenBank/DDBJ whole genome shotgun (WGS) entry which is preliminary data.</text>
</comment>
<reference evidence="1 2" key="1">
    <citation type="submission" date="2018-05" db="EMBL/GenBank/DDBJ databases">
        <title>Zavarzinia sp. HR-AS.</title>
        <authorList>
            <person name="Lee Y."/>
            <person name="Jeon C.O."/>
        </authorList>
    </citation>
    <scope>NUCLEOTIDE SEQUENCE [LARGE SCALE GENOMIC DNA]</scope>
    <source>
        <strain evidence="1 2">HR-AS</strain>
    </source>
</reference>
<sequence>MSSSAQKKAIAAYRARLAARGVTRFEVMAPETDRALIRSLARRLAEEGPQADELRETLGTLVAEEEPKTGGILAALRRSPLVGADLDLDRPRDEGRIVEL</sequence>
<evidence type="ECO:0000313" key="1">
    <source>
        <dbReference type="EMBL" id="PWR24743.1"/>
    </source>
</evidence>